<sequence length="271" mass="29396">MSSGKAGADVWIEQGGEGKRGAINLLMHLDSLTYKDAVRLLAEHFDNSAIATEHARELVKRAPADVQEITKAPVAAPAPDPTKWPRVRRWLHEVRGMPTKLIDKLHSLGLVYADNRANATFKRTGGGAFQRGTGDTKFHRSIGGAECGPFIIPGTGKKVVLVEAPLDAIAAIAMHPDVIAIASGGDQLPPSKLAPWIPEGAEVLAGYDADRRGDQVAAQAAEQFHAKRLKPSRKDWSETVKNEAWRVNQVWDEPETPLTGKNAPRPVLRPN</sequence>
<protein>
    <submittedName>
        <fullName evidence="2">Plasmid recombination protein</fullName>
    </submittedName>
</protein>
<dbReference type="STRING" id="153721.MYP_5030"/>
<evidence type="ECO:0000313" key="3">
    <source>
        <dbReference type="Proteomes" id="UP000030185"/>
    </source>
</evidence>
<dbReference type="eggNOG" id="COG0358">
    <property type="taxonomic scope" value="Bacteria"/>
</dbReference>
<feature type="region of interest" description="Disordered" evidence="1">
    <location>
        <begin position="249"/>
        <end position="271"/>
    </location>
</feature>
<evidence type="ECO:0000256" key="1">
    <source>
        <dbReference type="SAM" id="MobiDB-lite"/>
    </source>
</evidence>
<dbReference type="Gene3D" id="3.40.1360.10">
    <property type="match status" value="1"/>
</dbReference>
<dbReference type="Pfam" id="PF13155">
    <property type="entry name" value="Toprim_2"/>
    <property type="match status" value="1"/>
</dbReference>
<organism evidence="2 3">
    <name type="scientific">Sporocytophaga myxococcoides</name>
    <dbReference type="NCBI Taxonomy" id="153721"/>
    <lineage>
        <taxon>Bacteria</taxon>
        <taxon>Pseudomonadati</taxon>
        <taxon>Bacteroidota</taxon>
        <taxon>Cytophagia</taxon>
        <taxon>Cytophagales</taxon>
        <taxon>Cytophagaceae</taxon>
        <taxon>Sporocytophaga</taxon>
    </lineage>
</organism>
<keyword evidence="3" id="KW-1185">Reference proteome</keyword>
<dbReference type="AlphaFoldDB" id="A0A098LMS0"/>
<dbReference type="InterPro" id="IPR034154">
    <property type="entry name" value="TOPRIM_DnaG/twinkle"/>
</dbReference>
<accession>A0A098LMS0</accession>
<reference evidence="2 3" key="1">
    <citation type="submission" date="2014-09" db="EMBL/GenBank/DDBJ databases">
        <title>Sporocytophaga myxococcoides PG-01 genome sequencing.</title>
        <authorList>
            <person name="Liu L."/>
            <person name="Gao P.J."/>
            <person name="Chen G.J."/>
            <person name="Wang L.S."/>
        </authorList>
    </citation>
    <scope>NUCLEOTIDE SEQUENCE [LARGE SCALE GENOMIC DNA]</scope>
    <source>
        <strain evidence="2 3">PG-01</strain>
    </source>
</reference>
<dbReference type="SUPFAM" id="SSF56731">
    <property type="entry name" value="DNA primase core"/>
    <property type="match status" value="1"/>
</dbReference>
<name>A0A098LMS0_9BACT</name>
<dbReference type="EMBL" id="BBLT01000021">
    <property type="protein sequence ID" value="GAL87799.1"/>
    <property type="molecule type" value="Genomic_DNA"/>
</dbReference>
<dbReference type="Proteomes" id="UP000030185">
    <property type="component" value="Unassembled WGS sequence"/>
</dbReference>
<dbReference type="CDD" id="cd01029">
    <property type="entry name" value="TOPRIM_primases"/>
    <property type="match status" value="1"/>
</dbReference>
<evidence type="ECO:0000313" key="2">
    <source>
        <dbReference type="EMBL" id="GAL87799.1"/>
    </source>
</evidence>
<gene>
    <name evidence="2" type="ORF">MYP_5030</name>
</gene>
<proteinExistence type="predicted"/>
<comment type="caution">
    <text evidence="2">The sequence shown here is derived from an EMBL/GenBank/DDBJ whole genome shotgun (WGS) entry which is preliminary data.</text>
</comment>